<dbReference type="Gene3D" id="2.40.160.20">
    <property type="match status" value="1"/>
</dbReference>
<feature type="domain" description="Outer membrane protein beta-barrel" evidence="3">
    <location>
        <begin position="8"/>
        <end position="185"/>
    </location>
</feature>
<keyword evidence="5" id="KW-1185">Reference proteome</keyword>
<dbReference type="InterPro" id="IPR011250">
    <property type="entry name" value="OMP/PagP_B-barrel"/>
</dbReference>
<comment type="caution">
    <text evidence="4">The sequence shown here is derived from an EMBL/GenBank/DDBJ whole genome shotgun (WGS) entry which is preliminary data.</text>
</comment>
<protein>
    <recommendedName>
        <fullName evidence="3">Outer membrane protein beta-barrel domain-containing protein</fullName>
    </recommendedName>
</protein>
<dbReference type="Pfam" id="PF13505">
    <property type="entry name" value="OMP_b-brl"/>
    <property type="match status" value="1"/>
</dbReference>
<dbReference type="InterPro" id="IPR027385">
    <property type="entry name" value="Beta-barrel_OMP"/>
</dbReference>
<keyword evidence="1 2" id="KW-0732">Signal</keyword>
<dbReference type="EMBL" id="QMFY01000001">
    <property type="protein sequence ID" value="RAW03273.1"/>
    <property type="molecule type" value="Genomic_DNA"/>
</dbReference>
<evidence type="ECO:0000256" key="2">
    <source>
        <dbReference type="SAM" id="SignalP"/>
    </source>
</evidence>
<evidence type="ECO:0000313" key="4">
    <source>
        <dbReference type="EMBL" id="RAW03273.1"/>
    </source>
</evidence>
<reference evidence="4 5" key="1">
    <citation type="submission" date="2018-06" db="EMBL/GenBank/DDBJ databases">
        <title>Chryseolinea flavus sp. nov., a member of the phylum Bacteroidetes isolated from soil.</title>
        <authorList>
            <person name="Li Y."/>
            <person name="Wang J."/>
        </authorList>
    </citation>
    <scope>NUCLEOTIDE SEQUENCE [LARGE SCALE GENOMIC DNA]</scope>
    <source>
        <strain evidence="4 5">SDU1-6</strain>
    </source>
</reference>
<proteinExistence type="predicted"/>
<evidence type="ECO:0000256" key="1">
    <source>
        <dbReference type="ARBA" id="ARBA00022729"/>
    </source>
</evidence>
<feature type="signal peptide" evidence="2">
    <location>
        <begin position="1"/>
        <end position="22"/>
    </location>
</feature>
<dbReference type="OrthoDB" id="945117at2"/>
<evidence type="ECO:0000313" key="5">
    <source>
        <dbReference type="Proteomes" id="UP000251889"/>
    </source>
</evidence>
<accession>A0A364Y8N9</accession>
<evidence type="ECO:0000259" key="3">
    <source>
        <dbReference type="Pfam" id="PF13505"/>
    </source>
</evidence>
<organism evidence="4 5">
    <name type="scientific">Pseudochryseolinea flava</name>
    <dbReference type="NCBI Taxonomy" id="2059302"/>
    <lineage>
        <taxon>Bacteria</taxon>
        <taxon>Pseudomonadati</taxon>
        <taxon>Bacteroidota</taxon>
        <taxon>Cytophagia</taxon>
        <taxon>Cytophagales</taxon>
        <taxon>Fulvivirgaceae</taxon>
        <taxon>Pseudochryseolinea</taxon>
    </lineage>
</organism>
<dbReference type="Proteomes" id="UP000251889">
    <property type="component" value="Unassembled WGS sequence"/>
</dbReference>
<gene>
    <name evidence="4" type="ORF">DQQ10_04090</name>
</gene>
<sequence length="199" mass="21771">MKQLLCIALLLMVVVAVNGQTAKGSKALGGGISYSKDTYTGPDGDLEESELSFAPSFGYFVGDKFLLGLNLEISQSTEDEYPDGETKETGFAFGPFARYYIHTSNEQFAFFGQASIMFGSTKESYDGVPDDVKGKVFDINVAPGFAYFFNEHWALELGFRGIGFTSVDPNTDVDDDDYSSLQIGLNSLSPSMLGIRYHF</sequence>
<name>A0A364Y8N9_9BACT</name>
<dbReference type="AlphaFoldDB" id="A0A364Y8N9"/>
<feature type="chain" id="PRO_5016933088" description="Outer membrane protein beta-barrel domain-containing protein" evidence="2">
    <location>
        <begin position="23"/>
        <end position="199"/>
    </location>
</feature>
<dbReference type="RefSeq" id="WP_112745488.1">
    <property type="nucleotide sequence ID" value="NZ_QMFY01000001.1"/>
</dbReference>
<dbReference type="SUPFAM" id="SSF56925">
    <property type="entry name" value="OMPA-like"/>
    <property type="match status" value="1"/>
</dbReference>